<dbReference type="InterPro" id="IPR001130">
    <property type="entry name" value="TatD-like"/>
</dbReference>
<evidence type="ECO:0000256" key="2">
    <source>
        <dbReference type="ARBA" id="ARBA00022723"/>
    </source>
</evidence>
<dbReference type="GO" id="GO:0005829">
    <property type="term" value="C:cytosol"/>
    <property type="evidence" value="ECO:0007669"/>
    <property type="project" value="TreeGrafter"/>
</dbReference>
<feature type="binding site" evidence="4">
    <location>
        <position position="9"/>
    </location>
    <ligand>
        <name>a divalent metal cation</name>
        <dbReference type="ChEBI" id="CHEBI:60240"/>
        <label>1</label>
    </ligand>
</feature>
<keyword evidence="3" id="KW-0378">Hydrolase</keyword>
<dbReference type="SUPFAM" id="SSF51556">
    <property type="entry name" value="Metallo-dependent hydrolases"/>
    <property type="match status" value="1"/>
</dbReference>
<dbReference type="GO" id="GO:0016788">
    <property type="term" value="F:hydrolase activity, acting on ester bonds"/>
    <property type="evidence" value="ECO:0007669"/>
    <property type="project" value="InterPro"/>
</dbReference>
<dbReference type="InterPro" id="IPR018228">
    <property type="entry name" value="DNase_TatD-rel_CS"/>
</dbReference>
<protein>
    <submittedName>
        <fullName evidence="5">TatD family deoxyribonuclease</fullName>
    </submittedName>
</protein>
<evidence type="ECO:0000256" key="1">
    <source>
        <dbReference type="ARBA" id="ARBA00009275"/>
    </source>
</evidence>
<dbReference type="Gene3D" id="3.20.20.140">
    <property type="entry name" value="Metal-dependent hydrolases"/>
    <property type="match status" value="1"/>
</dbReference>
<proteinExistence type="inferred from homology"/>
<dbReference type="FunFam" id="3.20.20.140:FF:000005">
    <property type="entry name" value="TatD family hydrolase"/>
    <property type="match status" value="1"/>
</dbReference>
<sequence length="259" mass="28847">MTHCLFDSHCHLDFDTFTPDRAQVITHARQQGVKGFVVPGVTRRQWPQLVQLAQQYRTCSVAFGLHPYFINEHVPADLMHLERMLRDNPKASVGEIGLDAYCPHPAVQLHLLREQLVLAVAEKRPVILHHRKTMHLLLREIKQAQQKGPLLGVLHAFSGSVEQANEWASIGFKLGVGGVITYPRAQKTRQAIAAAPLRSLVLETDSPDMPVAGYQGQRNEPARITEVFAALCALRTESPATIAQQLLINTQQVFPNVAI</sequence>
<organism evidence="5 6">
    <name type="scientific">Aliidiomarina taiwanensis</name>
    <dbReference type="NCBI Taxonomy" id="946228"/>
    <lineage>
        <taxon>Bacteria</taxon>
        <taxon>Pseudomonadati</taxon>
        <taxon>Pseudomonadota</taxon>
        <taxon>Gammaproteobacteria</taxon>
        <taxon>Alteromonadales</taxon>
        <taxon>Idiomarinaceae</taxon>
        <taxon>Aliidiomarina</taxon>
    </lineage>
</organism>
<feature type="binding site" evidence="4">
    <location>
        <position position="95"/>
    </location>
    <ligand>
        <name>a divalent metal cation</name>
        <dbReference type="ChEBI" id="CHEBI:60240"/>
        <label>1</label>
    </ligand>
</feature>
<evidence type="ECO:0000256" key="4">
    <source>
        <dbReference type="PIRSR" id="PIRSR005902-1"/>
    </source>
</evidence>
<keyword evidence="6" id="KW-1185">Reference proteome</keyword>
<keyword evidence="2 4" id="KW-0479">Metal-binding</keyword>
<dbReference type="Proteomes" id="UP000286976">
    <property type="component" value="Unassembled WGS sequence"/>
</dbReference>
<dbReference type="PROSITE" id="PS01137">
    <property type="entry name" value="TATD_1"/>
    <property type="match status" value="1"/>
</dbReference>
<evidence type="ECO:0000313" key="6">
    <source>
        <dbReference type="Proteomes" id="UP000286976"/>
    </source>
</evidence>
<gene>
    <name evidence="5" type="ORF">CWE15_00915</name>
</gene>
<comment type="caution">
    <text evidence="5">The sequence shown here is derived from an EMBL/GenBank/DDBJ whole genome shotgun (WGS) entry which is preliminary data.</text>
</comment>
<dbReference type="InterPro" id="IPR032466">
    <property type="entry name" value="Metal_Hydrolase"/>
</dbReference>
<name>A0A432X8R4_9GAMM</name>
<dbReference type="CDD" id="cd01310">
    <property type="entry name" value="TatD_DNAse"/>
    <property type="match status" value="1"/>
</dbReference>
<dbReference type="OrthoDB" id="9810005at2"/>
<dbReference type="EMBL" id="PIPQ01000001">
    <property type="protein sequence ID" value="RUO43793.1"/>
    <property type="molecule type" value="Genomic_DNA"/>
</dbReference>
<dbReference type="RefSeq" id="WP_126756182.1">
    <property type="nucleotide sequence ID" value="NZ_PIPQ01000001.1"/>
</dbReference>
<evidence type="ECO:0000313" key="5">
    <source>
        <dbReference type="EMBL" id="RUO43793.1"/>
    </source>
</evidence>
<reference evidence="5 6" key="1">
    <citation type="journal article" date="2011" name="Front. Microbiol.">
        <title>Genomic signatures of strain selection and enhancement in Bacillus atrophaeus var. globigii, a historical biowarfare simulant.</title>
        <authorList>
            <person name="Gibbons H.S."/>
            <person name="Broomall S.M."/>
            <person name="McNew L.A."/>
            <person name="Daligault H."/>
            <person name="Chapman C."/>
            <person name="Bruce D."/>
            <person name="Karavis M."/>
            <person name="Krepps M."/>
            <person name="McGregor P.A."/>
            <person name="Hong C."/>
            <person name="Park K.H."/>
            <person name="Akmal A."/>
            <person name="Feldman A."/>
            <person name="Lin J.S."/>
            <person name="Chang W.E."/>
            <person name="Higgs B.W."/>
            <person name="Demirev P."/>
            <person name="Lindquist J."/>
            <person name="Liem A."/>
            <person name="Fochler E."/>
            <person name="Read T.D."/>
            <person name="Tapia R."/>
            <person name="Johnson S."/>
            <person name="Bishop-Lilly K.A."/>
            <person name="Detter C."/>
            <person name="Han C."/>
            <person name="Sozhamannan S."/>
            <person name="Rosenzweig C.N."/>
            <person name="Skowronski E.W."/>
        </authorList>
    </citation>
    <scope>NUCLEOTIDE SEQUENCE [LARGE SCALE GENOMIC DNA]</scope>
    <source>
        <strain evidence="5 6">AIT1</strain>
    </source>
</reference>
<feature type="binding site" evidence="4">
    <location>
        <position position="155"/>
    </location>
    <ligand>
        <name>a divalent metal cation</name>
        <dbReference type="ChEBI" id="CHEBI:60240"/>
        <label>2</label>
    </ligand>
</feature>
<feature type="binding site" evidence="4">
    <location>
        <position position="11"/>
    </location>
    <ligand>
        <name>a divalent metal cation</name>
        <dbReference type="ChEBI" id="CHEBI:60240"/>
        <label>1</label>
    </ligand>
</feature>
<dbReference type="PIRSF" id="PIRSF005902">
    <property type="entry name" value="DNase_TatD"/>
    <property type="match status" value="1"/>
</dbReference>
<dbReference type="AlphaFoldDB" id="A0A432X8R4"/>
<comment type="similarity">
    <text evidence="1">Belongs to the metallo-dependent hydrolases superfamily. TatD-type hydrolase family.</text>
</comment>
<accession>A0A432X8R4</accession>
<feature type="binding site" evidence="4">
    <location>
        <position position="205"/>
    </location>
    <ligand>
        <name>a divalent metal cation</name>
        <dbReference type="ChEBI" id="CHEBI:60240"/>
        <label>1</label>
    </ligand>
</feature>
<dbReference type="Pfam" id="PF01026">
    <property type="entry name" value="TatD_DNase"/>
    <property type="match status" value="1"/>
</dbReference>
<dbReference type="GO" id="GO:0046872">
    <property type="term" value="F:metal ion binding"/>
    <property type="evidence" value="ECO:0007669"/>
    <property type="project" value="UniProtKB-KW"/>
</dbReference>
<dbReference type="PANTHER" id="PTHR46124:SF3">
    <property type="entry name" value="HYDROLASE"/>
    <property type="match status" value="1"/>
</dbReference>
<feature type="binding site" evidence="4">
    <location>
        <position position="129"/>
    </location>
    <ligand>
        <name>a divalent metal cation</name>
        <dbReference type="ChEBI" id="CHEBI:60240"/>
        <label>2</label>
    </ligand>
</feature>
<dbReference type="PANTHER" id="PTHR46124">
    <property type="entry name" value="D-AMINOACYL-TRNA DEACYLASE"/>
    <property type="match status" value="1"/>
</dbReference>
<evidence type="ECO:0000256" key="3">
    <source>
        <dbReference type="ARBA" id="ARBA00022801"/>
    </source>
</evidence>